<evidence type="ECO:0000256" key="4">
    <source>
        <dbReference type="ARBA" id="ARBA00022475"/>
    </source>
</evidence>
<feature type="domain" description="Ionotropic glutamate receptor L-glutamate and glycine-binding" evidence="20">
    <location>
        <begin position="1"/>
        <end position="51"/>
    </location>
</feature>
<dbReference type="GO" id="GO:0005886">
    <property type="term" value="C:plasma membrane"/>
    <property type="evidence" value="ECO:0007669"/>
    <property type="project" value="UniProtKB-SubCell"/>
</dbReference>
<dbReference type="RefSeq" id="XP_029345195.1">
    <property type="nucleotide sequence ID" value="XM_029489335.1"/>
</dbReference>
<keyword evidence="22" id="KW-1185">Reference proteome</keyword>
<keyword evidence="7" id="KW-0862">Zinc</keyword>
<dbReference type="GO" id="GO:0038023">
    <property type="term" value="F:signaling receptor activity"/>
    <property type="evidence" value="ECO:0007669"/>
    <property type="project" value="InterPro"/>
</dbReference>
<feature type="disulfide bond" evidence="17">
    <location>
        <begin position="321"/>
        <end position="378"/>
    </location>
</feature>
<keyword evidence="6" id="KW-0479">Metal-binding</keyword>
<dbReference type="Pfam" id="PF00060">
    <property type="entry name" value="Lig_chan"/>
    <property type="match status" value="1"/>
</dbReference>
<evidence type="ECO:0000256" key="16">
    <source>
        <dbReference type="PIRSR" id="PIRSR601508-2"/>
    </source>
</evidence>
<feature type="transmembrane region" description="Helical" evidence="18">
    <location>
        <begin position="175"/>
        <end position="199"/>
    </location>
</feature>
<dbReference type="FunFam" id="1.10.287.70:FF:000143">
    <property type="entry name" value="Probable glutamate receptor"/>
    <property type="match status" value="1"/>
</dbReference>
<keyword evidence="12" id="KW-0325">Glycoprotein</keyword>
<feature type="binding site" evidence="15">
    <location>
        <position position="309"/>
    </location>
    <ligand>
        <name>L-glutamate</name>
        <dbReference type="ChEBI" id="CHEBI:29985"/>
    </ligand>
</feature>
<organism evidence="21 22">
    <name type="scientific">Acyrthosiphon pisum</name>
    <name type="common">Pea aphid</name>
    <dbReference type="NCBI Taxonomy" id="7029"/>
    <lineage>
        <taxon>Eukaryota</taxon>
        <taxon>Metazoa</taxon>
        <taxon>Ecdysozoa</taxon>
        <taxon>Arthropoda</taxon>
        <taxon>Hexapoda</taxon>
        <taxon>Insecta</taxon>
        <taxon>Pterygota</taxon>
        <taxon>Neoptera</taxon>
        <taxon>Paraneoptera</taxon>
        <taxon>Hemiptera</taxon>
        <taxon>Sternorrhyncha</taxon>
        <taxon>Aphidomorpha</taxon>
        <taxon>Aphidoidea</taxon>
        <taxon>Aphididae</taxon>
        <taxon>Macrosiphini</taxon>
        <taxon>Acyrthosiphon</taxon>
    </lineage>
</organism>
<evidence type="ECO:0000256" key="6">
    <source>
        <dbReference type="ARBA" id="ARBA00022723"/>
    </source>
</evidence>
<evidence type="ECO:0000256" key="13">
    <source>
        <dbReference type="ARBA" id="ARBA00023286"/>
    </source>
</evidence>
<evidence type="ECO:0000313" key="21">
    <source>
        <dbReference type="EnsemblMetazoa" id="XP_029345195.1"/>
    </source>
</evidence>
<accession>A0A8R2NQ07</accession>
<evidence type="ECO:0000256" key="7">
    <source>
        <dbReference type="ARBA" id="ARBA00022833"/>
    </source>
</evidence>
<evidence type="ECO:0000313" key="22">
    <source>
        <dbReference type="Proteomes" id="UP000007819"/>
    </source>
</evidence>
<dbReference type="InterPro" id="IPR001508">
    <property type="entry name" value="Iono_Glu_rcpt_met"/>
</dbReference>
<dbReference type="CTD" id="31867"/>
<dbReference type="SUPFAM" id="SSF81324">
    <property type="entry name" value="Voltage-gated potassium channels"/>
    <property type="match status" value="1"/>
</dbReference>
<keyword evidence="9" id="KW-0406">Ion transport</keyword>
<dbReference type="InterPro" id="IPR001320">
    <property type="entry name" value="Iontro_rcpt_C"/>
</dbReference>
<protein>
    <submittedName>
        <fullName evidence="21">Uncharacterized protein</fullName>
    </submittedName>
</protein>
<evidence type="ECO:0000256" key="15">
    <source>
        <dbReference type="PIRSR" id="PIRSR601508-1"/>
    </source>
</evidence>
<dbReference type="InterPro" id="IPR015683">
    <property type="entry name" value="Ionotropic_Glu_rcpt"/>
</dbReference>
<feature type="site" description="Interaction with the cone snail toxin Con-ikot-ikot" evidence="16">
    <location>
        <position position="235"/>
    </location>
</feature>
<evidence type="ECO:0000256" key="18">
    <source>
        <dbReference type="SAM" id="Phobius"/>
    </source>
</evidence>
<feature type="transmembrane region" description="Helical" evidence="18">
    <location>
        <begin position="107"/>
        <end position="125"/>
    </location>
</feature>
<evidence type="ECO:0000256" key="1">
    <source>
        <dbReference type="ARBA" id="ARBA00004651"/>
    </source>
</evidence>
<dbReference type="SMART" id="SM00918">
    <property type="entry name" value="Lig_chan-Glu_bd"/>
    <property type="match status" value="1"/>
</dbReference>
<dbReference type="Pfam" id="PF10613">
    <property type="entry name" value="Lig_chan-Glu_bd"/>
    <property type="match status" value="1"/>
</dbReference>
<dbReference type="OrthoDB" id="5984008at2759"/>
<dbReference type="PRINTS" id="PR00177">
    <property type="entry name" value="NMDARECEPTOR"/>
</dbReference>
<name>A0A8R2NQ07_ACYPI</name>
<evidence type="ECO:0000259" key="20">
    <source>
        <dbReference type="SMART" id="SM00918"/>
    </source>
</evidence>
<feature type="binding site" evidence="15">
    <location>
        <position position="67"/>
    </location>
    <ligand>
        <name>L-glutamate</name>
        <dbReference type="ChEBI" id="CHEBI:29985"/>
    </ligand>
</feature>
<dbReference type="KEGG" id="api:100166873"/>
<dbReference type="Gene3D" id="3.40.190.10">
    <property type="entry name" value="Periplasmic binding protein-like II"/>
    <property type="match status" value="2"/>
</dbReference>
<dbReference type="GeneID" id="100166873"/>
<evidence type="ECO:0000256" key="14">
    <source>
        <dbReference type="ARBA" id="ARBA00023303"/>
    </source>
</evidence>
<evidence type="ECO:0000256" key="11">
    <source>
        <dbReference type="ARBA" id="ARBA00023170"/>
    </source>
</evidence>
<dbReference type="FunFam" id="3.40.190.10:FF:000009">
    <property type="entry name" value="Putative glutamate receptor ionotropic NMDA 2B"/>
    <property type="match status" value="1"/>
</dbReference>
<evidence type="ECO:0000256" key="8">
    <source>
        <dbReference type="ARBA" id="ARBA00022989"/>
    </source>
</evidence>
<feature type="domain" description="Ionotropic glutamate receptor C-terminal" evidence="19">
    <location>
        <begin position="1"/>
        <end position="372"/>
    </location>
</feature>
<dbReference type="Proteomes" id="UP000007819">
    <property type="component" value="Chromosome A2"/>
</dbReference>
<feature type="binding site" evidence="15">
    <location>
        <position position="62"/>
    </location>
    <ligand>
        <name>L-glutamate</name>
        <dbReference type="ChEBI" id="CHEBI:29985"/>
    </ligand>
</feature>
<dbReference type="AlphaFoldDB" id="A0A8R2NQ07"/>
<comment type="similarity">
    <text evidence="2">Belongs to the glutamate-gated ion channel (TC 1.A.10.1) family.</text>
</comment>
<evidence type="ECO:0000256" key="2">
    <source>
        <dbReference type="ARBA" id="ARBA00008685"/>
    </source>
</evidence>
<dbReference type="InterPro" id="IPR019594">
    <property type="entry name" value="Glu/Gly-bd"/>
</dbReference>
<keyword evidence="5 18" id="KW-0812">Transmembrane</keyword>
<keyword evidence="10 18" id="KW-0472">Membrane</keyword>
<keyword evidence="3" id="KW-0813">Transport</keyword>
<keyword evidence="11" id="KW-0675">Receptor</keyword>
<evidence type="ECO:0000256" key="3">
    <source>
        <dbReference type="ARBA" id="ARBA00022448"/>
    </source>
</evidence>
<dbReference type="GO" id="GO:0015276">
    <property type="term" value="F:ligand-gated monoatomic ion channel activity"/>
    <property type="evidence" value="ECO:0007669"/>
    <property type="project" value="InterPro"/>
</dbReference>
<dbReference type="PANTHER" id="PTHR18966">
    <property type="entry name" value="IONOTROPIC GLUTAMATE RECEPTOR"/>
    <property type="match status" value="1"/>
</dbReference>
<dbReference type="SMART" id="SM00079">
    <property type="entry name" value="PBPe"/>
    <property type="match status" value="1"/>
</dbReference>
<feature type="transmembrane region" description="Helical" evidence="18">
    <location>
        <begin position="392"/>
        <end position="416"/>
    </location>
</feature>
<evidence type="ECO:0000256" key="5">
    <source>
        <dbReference type="ARBA" id="ARBA00022692"/>
    </source>
</evidence>
<evidence type="ECO:0000256" key="12">
    <source>
        <dbReference type="ARBA" id="ARBA00023180"/>
    </source>
</evidence>
<evidence type="ECO:0000259" key="19">
    <source>
        <dbReference type="SMART" id="SM00079"/>
    </source>
</evidence>
<dbReference type="Gene3D" id="1.10.287.70">
    <property type="match status" value="1"/>
</dbReference>
<evidence type="ECO:0000256" key="9">
    <source>
        <dbReference type="ARBA" id="ARBA00023065"/>
    </source>
</evidence>
<keyword evidence="8 18" id="KW-1133">Transmembrane helix</keyword>
<feature type="site" description="Crucial to convey clamshell closure to channel opening" evidence="16">
    <location>
        <position position="208"/>
    </location>
</feature>
<sequence length="487" mass="55704">MEDVWKGYCIDLIEKLSKEMNFKYELVVKDKFGSLDPVTNQWNGLIGGLVEGELDIVIAALTMTSEREEVIDFIAPYFEQTGISIVIRKPSRKTSLFKFMTVLKPEVWLSIVAALAMTAVMIWVLDKYSPYSAQNNKTKYEQFRHFTLVESFWFALTSFTPQGGGETPKAISGRVLVAAYWVFVVLMLATFTANLAAFLTVERMQTPVQSLQQLARQSRINYSVIDGSDAHHFFRNMKMAEDILYNVWKEIALNQTNNRKDFRVWDYPIKEEYGQILAAIERTGTVPNRSVGYQMVLDNEQGEFALIHDSSDIEYEVYNNCNLTEVGEIFAERPYSIAVQQGSLIQEEISRKILDLQKDRFFELLNAKYWNASKVSMCPNADDSEGITLESLGGVFIATLVGLLIALITLAFEVVYFKHKRAKVAEVSVVNNTVHKDKLMYGHELFMTLGRNSNLDDQTRWANKIKLDSTTGRLNNALFFRRNKFQN</sequence>
<dbReference type="GO" id="GO:0046872">
    <property type="term" value="F:metal ion binding"/>
    <property type="evidence" value="ECO:0007669"/>
    <property type="project" value="UniProtKB-KW"/>
</dbReference>
<dbReference type="EnsemblMetazoa" id="XM_029489335.1">
    <property type="protein sequence ID" value="XP_029345195.1"/>
    <property type="gene ID" value="LOC100166873"/>
</dbReference>
<keyword evidence="17" id="KW-1015">Disulfide bond</keyword>
<reference evidence="21" key="2">
    <citation type="submission" date="2022-06" db="UniProtKB">
        <authorList>
            <consortium name="EnsemblMetazoa"/>
        </authorList>
    </citation>
    <scope>IDENTIFICATION</scope>
</reference>
<evidence type="ECO:0000256" key="10">
    <source>
        <dbReference type="ARBA" id="ARBA00023136"/>
    </source>
</evidence>
<keyword evidence="4" id="KW-1003">Cell membrane</keyword>
<evidence type="ECO:0000256" key="17">
    <source>
        <dbReference type="PIRSR" id="PIRSR601508-3"/>
    </source>
</evidence>
<dbReference type="SUPFAM" id="SSF53850">
    <property type="entry name" value="Periplasmic binding protein-like II"/>
    <property type="match status" value="1"/>
</dbReference>
<keyword evidence="13" id="KW-1071">Ligand-gated ion channel</keyword>
<keyword evidence="14" id="KW-0407">Ion channel</keyword>
<comment type="subcellular location">
    <subcellularLocation>
        <location evidence="1">Cell membrane</location>
        <topology evidence="1">Multi-pass membrane protein</topology>
    </subcellularLocation>
</comment>
<proteinExistence type="inferred from homology"/>
<reference evidence="22" key="1">
    <citation type="submission" date="2010-06" db="EMBL/GenBank/DDBJ databases">
        <authorList>
            <person name="Jiang H."/>
            <person name="Abraham K."/>
            <person name="Ali S."/>
            <person name="Alsbrooks S.L."/>
            <person name="Anim B.N."/>
            <person name="Anosike U.S."/>
            <person name="Attaway T."/>
            <person name="Bandaranaike D.P."/>
            <person name="Battles P.K."/>
            <person name="Bell S.N."/>
            <person name="Bell A.V."/>
            <person name="Beltran B."/>
            <person name="Bickham C."/>
            <person name="Bustamante Y."/>
            <person name="Caleb T."/>
            <person name="Canada A."/>
            <person name="Cardenas V."/>
            <person name="Carter K."/>
            <person name="Chacko J."/>
            <person name="Chandrabose M.N."/>
            <person name="Chavez D."/>
            <person name="Chavez A."/>
            <person name="Chen L."/>
            <person name="Chu H.-S."/>
            <person name="Claassen K.J."/>
            <person name="Cockrell R."/>
            <person name="Collins M."/>
            <person name="Cooper J.A."/>
            <person name="Cree A."/>
            <person name="Curry S.M."/>
            <person name="Da Y."/>
            <person name="Dao M.D."/>
            <person name="Das B."/>
            <person name="Davila M.-L."/>
            <person name="Davy-Carroll L."/>
            <person name="Denson S."/>
            <person name="Dinh H."/>
            <person name="Ebong V.E."/>
            <person name="Edwards J.R."/>
            <person name="Egan A."/>
            <person name="El-Daye J."/>
            <person name="Escobedo L."/>
            <person name="Fernandez S."/>
            <person name="Fernando P.R."/>
            <person name="Flagg N."/>
            <person name="Forbes L.D."/>
            <person name="Fowler R.G."/>
            <person name="Fu Q."/>
            <person name="Gabisi R.A."/>
            <person name="Ganer J."/>
            <person name="Garbino Pronczuk A."/>
            <person name="Garcia R.M."/>
            <person name="Garner T."/>
            <person name="Garrett T.E."/>
            <person name="Gonzalez D.A."/>
            <person name="Hamid H."/>
            <person name="Hawkins E.S."/>
            <person name="Hirani K."/>
            <person name="Hogues M.E."/>
            <person name="Hollins B."/>
            <person name="Hsiao C.-H."/>
            <person name="Jabil R."/>
            <person name="James M.L."/>
            <person name="Jhangiani S.N."/>
            <person name="Johnson B."/>
            <person name="Johnson Q."/>
            <person name="Joshi V."/>
            <person name="Kalu J.B."/>
            <person name="Kam C."/>
            <person name="Kashfia A."/>
            <person name="Keebler J."/>
            <person name="Kisamo H."/>
            <person name="Kovar C.L."/>
            <person name="Lago L.A."/>
            <person name="Lai C.-Y."/>
            <person name="Laidlaw J."/>
            <person name="Lara F."/>
            <person name="Le T.-K."/>
            <person name="Lee S.L."/>
            <person name="Legall F.H."/>
            <person name="Lemon S.J."/>
            <person name="Lewis L.R."/>
            <person name="Li B."/>
            <person name="Liu Y."/>
            <person name="Liu Y.-S."/>
            <person name="Lopez J."/>
            <person name="Lozado R.J."/>
            <person name="Lu J."/>
            <person name="Madu R.C."/>
            <person name="Maheshwari M."/>
            <person name="Maheshwari R."/>
            <person name="Malloy K."/>
            <person name="Martinez E."/>
            <person name="Mathew T."/>
            <person name="Mercado I.C."/>
            <person name="Mercado C."/>
            <person name="Meyer B."/>
            <person name="Montgomery K."/>
            <person name="Morgan M.B."/>
            <person name="Munidasa M."/>
            <person name="Nazareth L.V."/>
            <person name="Nelson J."/>
            <person name="Ng B.M."/>
            <person name="Nguyen N.B."/>
            <person name="Nguyen P.Q."/>
            <person name="Nguyen T."/>
            <person name="Obregon M."/>
            <person name="Okwuonu G.O."/>
            <person name="Onwere C.G."/>
            <person name="Orozco G."/>
            <person name="Parra A."/>
            <person name="Patel S."/>
            <person name="Patil S."/>
            <person name="Perez A."/>
            <person name="Perez Y."/>
            <person name="Pham C."/>
            <person name="Primus E.L."/>
            <person name="Pu L.-L."/>
            <person name="Puazo M."/>
            <person name="Qin X."/>
            <person name="Quiroz J.B."/>
            <person name="Reese J."/>
            <person name="Richards S."/>
            <person name="Rives C.M."/>
            <person name="Robberts R."/>
            <person name="Ruiz S.J."/>
            <person name="Ruiz M.J."/>
            <person name="Santibanez J."/>
            <person name="Schneider B.W."/>
            <person name="Sisson I."/>
            <person name="Smith M."/>
            <person name="Sodergren E."/>
            <person name="Song X.-Z."/>
            <person name="Song B.B."/>
            <person name="Summersgill H."/>
            <person name="Thelus R."/>
            <person name="Thornton R.D."/>
            <person name="Trejos Z.Y."/>
            <person name="Usmani K."/>
            <person name="Vattathil S."/>
            <person name="Villasana D."/>
            <person name="Walker D.L."/>
            <person name="Wang S."/>
            <person name="Wang K."/>
            <person name="White C.S."/>
            <person name="Williams A.C."/>
            <person name="Williamson J."/>
            <person name="Wilson K."/>
            <person name="Woghiren I.O."/>
            <person name="Woodworth J.R."/>
            <person name="Worley K.C."/>
            <person name="Wright R.A."/>
            <person name="Wu W."/>
            <person name="Young L."/>
            <person name="Zhang L."/>
            <person name="Zhang J."/>
            <person name="Zhu Y."/>
            <person name="Muzny D.M."/>
            <person name="Weinstock G."/>
            <person name="Gibbs R.A."/>
        </authorList>
    </citation>
    <scope>NUCLEOTIDE SEQUENCE [LARGE SCALE GENOMIC DNA]</scope>
    <source>
        <strain evidence="22">LSR1</strain>
    </source>
</reference>